<evidence type="ECO:0000313" key="2">
    <source>
        <dbReference type="Proteomes" id="UP001055117"/>
    </source>
</evidence>
<evidence type="ECO:0000313" key="1">
    <source>
        <dbReference type="EMBL" id="GJD45485.1"/>
    </source>
</evidence>
<dbReference type="Proteomes" id="UP001055117">
    <property type="component" value="Unassembled WGS sequence"/>
</dbReference>
<reference evidence="1 2" key="1">
    <citation type="journal article" date="2021" name="Front. Microbiol.">
        <title>Comprehensive Comparative Genomics and Phenotyping of Methylobacterium Species.</title>
        <authorList>
            <person name="Alessa O."/>
            <person name="Ogura Y."/>
            <person name="Fujitani Y."/>
            <person name="Takami H."/>
            <person name="Hayashi T."/>
            <person name="Sahin N."/>
            <person name="Tani A."/>
        </authorList>
    </citation>
    <scope>NUCLEOTIDE SEQUENCE [LARGE SCALE GENOMIC DNA]</scope>
    <source>
        <strain evidence="1 2">DSM 23679</strain>
    </source>
</reference>
<keyword evidence="2" id="KW-1185">Reference proteome</keyword>
<name>A0ABQ4QKS0_9HYPH</name>
<dbReference type="RefSeq" id="WP_238272568.1">
    <property type="nucleotide sequence ID" value="NZ_BPQG01000052.1"/>
</dbReference>
<accession>A0ABQ4QKS0</accession>
<gene>
    <name evidence="1" type="ORF">AFCDBAGC_3358</name>
</gene>
<protein>
    <submittedName>
        <fullName evidence="1">Uncharacterized protein</fullName>
    </submittedName>
</protein>
<proteinExistence type="predicted"/>
<sequence>MNEREFWWASVEGNEPQVVEIYDGVFTGRCAFATGNDCEIDMDKVRLIERVRPPVTEIVS</sequence>
<dbReference type="EMBL" id="BPQG01000052">
    <property type="protein sequence ID" value="GJD45485.1"/>
    <property type="molecule type" value="Genomic_DNA"/>
</dbReference>
<organism evidence="1 2">
    <name type="scientific">Methylobacterium cerastii</name>
    <dbReference type="NCBI Taxonomy" id="932741"/>
    <lineage>
        <taxon>Bacteria</taxon>
        <taxon>Pseudomonadati</taxon>
        <taxon>Pseudomonadota</taxon>
        <taxon>Alphaproteobacteria</taxon>
        <taxon>Hyphomicrobiales</taxon>
        <taxon>Methylobacteriaceae</taxon>
        <taxon>Methylobacterium</taxon>
    </lineage>
</organism>
<comment type="caution">
    <text evidence="1">The sequence shown here is derived from an EMBL/GenBank/DDBJ whole genome shotgun (WGS) entry which is preliminary data.</text>
</comment>